<dbReference type="InterPro" id="IPR038628">
    <property type="entry name" value="XkdM-like_sf"/>
</dbReference>
<keyword evidence="2" id="KW-1185">Reference proteome</keyword>
<dbReference type="Proteomes" id="UP000436047">
    <property type="component" value="Unassembled WGS sequence"/>
</dbReference>
<reference evidence="1 2" key="1">
    <citation type="submission" date="2019-08" db="EMBL/GenBank/DDBJ databases">
        <title>In-depth cultivation of the pig gut microbiome towards novel bacterial diversity and tailored functional studies.</title>
        <authorList>
            <person name="Wylensek D."/>
            <person name="Hitch T.C.A."/>
            <person name="Clavel T."/>
        </authorList>
    </citation>
    <scope>NUCLEOTIDE SEQUENCE [LARGE SCALE GENOMIC DNA]</scope>
    <source>
        <strain evidence="1 2">WCA-389-WT-23B</strain>
    </source>
</reference>
<dbReference type="SUPFAM" id="SSF69279">
    <property type="entry name" value="Phage tail proteins"/>
    <property type="match status" value="1"/>
</dbReference>
<dbReference type="RefSeq" id="WP_154467782.1">
    <property type="nucleotide sequence ID" value="NZ_VUMI01000063.1"/>
</dbReference>
<dbReference type="AlphaFoldDB" id="A0A6N7W9Z8"/>
<name>A0A6N7W9Z8_9FIRM</name>
<evidence type="ECO:0000313" key="1">
    <source>
        <dbReference type="EMBL" id="MSS91372.1"/>
    </source>
</evidence>
<dbReference type="InterPro" id="IPR018989">
    <property type="entry name" value="DUF2001"/>
</dbReference>
<comment type="caution">
    <text evidence="1">The sequence shown here is derived from an EMBL/GenBank/DDBJ whole genome shotgun (WGS) entry which is preliminary data.</text>
</comment>
<dbReference type="Pfam" id="PF09393">
    <property type="entry name" value="DUF2001"/>
    <property type="match status" value="1"/>
</dbReference>
<dbReference type="GeneID" id="86056269"/>
<proteinExistence type="predicted"/>
<sequence length="142" mass="16111">MEGFLADNVINGNWGEMWFNSQYMAEVISLKAELNIKYEAVTRTRHLIDGQKMTGIEGKGEFKLHKVSSFIMKQVSEALKQGKSPTFTIISKLADPDSFGGERIALYGCKLDKSILADWEARKNGEESYSFTFEDWEILDSI</sequence>
<accession>A0A6N7W9Z8</accession>
<gene>
    <name evidence="1" type="ORF">FYJ45_24995</name>
</gene>
<evidence type="ECO:0008006" key="3">
    <source>
        <dbReference type="Google" id="ProtNLM"/>
    </source>
</evidence>
<organism evidence="1 2">
    <name type="scientific">Eisenbergiella porci</name>
    <dbReference type="NCBI Taxonomy" id="2652274"/>
    <lineage>
        <taxon>Bacteria</taxon>
        <taxon>Bacillati</taxon>
        <taxon>Bacillota</taxon>
        <taxon>Clostridia</taxon>
        <taxon>Lachnospirales</taxon>
        <taxon>Lachnospiraceae</taxon>
        <taxon>Eisenbergiella</taxon>
    </lineage>
</organism>
<dbReference type="Gene3D" id="2.30.110.40">
    <property type="entry name" value="Phage tail tube protein"/>
    <property type="match status" value="1"/>
</dbReference>
<protein>
    <recommendedName>
        <fullName evidence="3">Phage portal protein</fullName>
    </recommendedName>
</protein>
<evidence type="ECO:0000313" key="2">
    <source>
        <dbReference type="Proteomes" id="UP000436047"/>
    </source>
</evidence>
<dbReference type="EMBL" id="VUMI01000063">
    <property type="protein sequence ID" value="MSS91372.1"/>
    <property type="molecule type" value="Genomic_DNA"/>
</dbReference>